<evidence type="ECO:0000256" key="2">
    <source>
        <dbReference type="ARBA" id="ARBA00022692"/>
    </source>
</evidence>
<dbReference type="STRING" id="1077348.A0A2G8S4R7"/>
<comment type="subcellular location">
    <subcellularLocation>
        <location evidence="5">Endoplasmic reticulum membrane</location>
        <topology evidence="5">Multi-pass membrane protein</topology>
    </subcellularLocation>
    <subcellularLocation>
        <location evidence="1">Membrane</location>
        <topology evidence="1">Multi-pass membrane protein</topology>
    </subcellularLocation>
</comment>
<evidence type="ECO:0000256" key="3">
    <source>
        <dbReference type="ARBA" id="ARBA00022989"/>
    </source>
</evidence>
<keyword evidence="2 5" id="KW-0812">Transmembrane</keyword>
<protein>
    <recommendedName>
        <fullName evidence="5">Protein-S-isoprenylcysteine O-methyltransferase</fullName>
        <ecNumber evidence="5">2.1.1.100</ecNumber>
    </recommendedName>
</protein>
<name>A0A2G8S4R7_9APHY</name>
<keyword evidence="7" id="KW-1185">Reference proteome</keyword>
<comment type="similarity">
    <text evidence="5">Belongs to the class VI-like SAM-binding methyltransferase superfamily. Isoprenylcysteine carboxyl methyltransferase family.</text>
</comment>
<dbReference type="EC" id="2.1.1.100" evidence="5"/>
<proteinExistence type="inferred from homology"/>
<organism evidence="6 7">
    <name type="scientific">Ganoderma sinense ZZ0214-1</name>
    <dbReference type="NCBI Taxonomy" id="1077348"/>
    <lineage>
        <taxon>Eukaryota</taxon>
        <taxon>Fungi</taxon>
        <taxon>Dikarya</taxon>
        <taxon>Basidiomycota</taxon>
        <taxon>Agaricomycotina</taxon>
        <taxon>Agaricomycetes</taxon>
        <taxon>Polyporales</taxon>
        <taxon>Polyporaceae</taxon>
        <taxon>Ganoderma</taxon>
    </lineage>
</organism>
<dbReference type="Proteomes" id="UP000230002">
    <property type="component" value="Unassembled WGS sequence"/>
</dbReference>
<dbReference type="EMBL" id="AYKW01000023">
    <property type="protein sequence ID" value="PIL28762.1"/>
    <property type="molecule type" value="Genomic_DNA"/>
</dbReference>
<dbReference type="GO" id="GO:0005789">
    <property type="term" value="C:endoplasmic reticulum membrane"/>
    <property type="evidence" value="ECO:0007669"/>
    <property type="project" value="UniProtKB-SubCell"/>
</dbReference>
<dbReference type="InterPro" id="IPR007269">
    <property type="entry name" value="ICMT_MeTrfase"/>
</dbReference>
<comment type="caution">
    <text evidence="6">The sequence shown here is derived from an EMBL/GenBank/DDBJ whole genome shotgun (WGS) entry which is preliminary data.</text>
</comment>
<feature type="transmembrane region" description="Helical" evidence="5">
    <location>
        <begin position="155"/>
        <end position="172"/>
    </location>
</feature>
<dbReference type="GO" id="GO:0032259">
    <property type="term" value="P:methylation"/>
    <property type="evidence" value="ECO:0007669"/>
    <property type="project" value="UniProtKB-KW"/>
</dbReference>
<feature type="transmembrane region" description="Helical" evidence="5">
    <location>
        <begin position="98"/>
        <end position="117"/>
    </location>
</feature>
<keyword evidence="5" id="KW-0949">S-adenosyl-L-methionine</keyword>
<dbReference type="Gene3D" id="1.20.120.1630">
    <property type="match status" value="1"/>
</dbReference>
<comment type="catalytic activity">
    <reaction evidence="5">
        <text>[protein]-C-terminal S-[(2E,6E)-farnesyl]-L-cysteine + S-adenosyl-L-methionine = [protein]-C-terminal S-[(2E,6E)-farnesyl]-L-cysteine methyl ester + S-adenosyl-L-homocysteine</text>
        <dbReference type="Rhea" id="RHEA:21672"/>
        <dbReference type="Rhea" id="RHEA-COMP:12125"/>
        <dbReference type="Rhea" id="RHEA-COMP:12126"/>
        <dbReference type="ChEBI" id="CHEBI:57856"/>
        <dbReference type="ChEBI" id="CHEBI:59789"/>
        <dbReference type="ChEBI" id="CHEBI:90510"/>
        <dbReference type="ChEBI" id="CHEBI:90511"/>
        <dbReference type="EC" id="2.1.1.100"/>
    </reaction>
</comment>
<dbReference type="Pfam" id="PF04140">
    <property type="entry name" value="ICMT"/>
    <property type="match status" value="1"/>
</dbReference>
<keyword evidence="5" id="KW-0489">Methyltransferase</keyword>
<keyword evidence="5" id="KW-0808">Transferase</keyword>
<dbReference type="AlphaFoldDB" id="A0A2G8S4R7"/>
<keyword evidence="5" id="KW-0256">Endoplasmic reticulum</keyword>
<sequence length="240" mass="27054">MSLRYLLKVPAFALIMVAEKLAFYPPTNLVPKGEELAKFGKADGITRIAGWFPTFGLVVYYTSHLCEVIAILAREYPSPLSQRILSALFTSPSNVDRLATSPIFVLGFLLLVIGGIFRKTCYDTLGKYFTFQLAVLKEHKLITSGLYSYVRHPSYTAFVTAEVGLIMVQLFPGSYIYESGMMETWWTAVLVVLWGGWVVNAGHIAVCRVPKEDAVLRAEFGVQWDEWANRTPYKLVPYIY</sequence>
<evidence type="ECO:0000313" key="7">
    <source>
        <dbReference type="Proteomes" id="UP000230002"/>
    </source>
</evidence>
<dbReference type="PANTHER" id="PTHR12714:SF25">
    <property type="entry name" value="CONSERVED HYPOTHETICAL MEMBRANE PROTEIN"/>
    <property type="match status" value="1"/>
</dbReference>
<dbReference type="GO" id="GO:0004671">
    <property type="term" value="F:protein C-terminal S-isoprenylcysteine carboxyl O-methyltransferase activity"/>
    <property type="evidence" value="ECO:0007669"/>
    <property type="project" value="UniProtKB-EC"/>
</dbReference>
<feature type="transmembrane region" description="Helical" evidence="5">
    <location>
        <begin position="184"/>
        <end position="207"/>
    </location>
</feature>
<evidence type="ECO:0000256" key="1">
    <source>
        <dbReference type="ARBA" id="ARBA00004141"/>
    </source>
</evidence>
<reference evidence="6 7" key="1">
    <citation type="journal article" date="2015" name="Sci. Rep.">
        <title>Chromosome-level genome map provides insights into diverse defense mechanisms in the medicinal fungus Ganoderma sinense.</title>
        <authorList>
            <person name="Zhu Y."/>
            <person name="Xu J."/>
            <person name="Sun C."/>
            <person name="Zhou S."/>
            <person name="Xu H."/>
            <person name="Nelson D.R."/>
            <person name="Qian J."/>
            <person name="Song J."/>
            <person name="Luo H."/>
            <person name="Xiang L."/>
            <person name="Li Y."/>
            <person name="Xu Z."/>
            <person name="Ji A."/>
            <person name="Wang L."/>
            <person name="Lu S."/>
            <person name="Hayward A."/>
            <person name="Sun W."/>
            <person name="Li X."/>
            <person name="Schwartz D.C."/>
            <person name="Wang Y."/>
            <person name="Chen S."/>
        </authorList>
    </citation>
    <scope>NUCLEOTIDE SEQUENCE [LARGE SCALE GENOMIC DNA]</scope>
    <source>
        <strain evidence="6 7">ZZ0214-1</strain>
    </source>
</reference>
<keyword evidence="3 5" id="KW-1133">Transmembrane helix</keyword>
<comment type="caution">
    <text evidence="5">Lacks conserved residue(s) required for the propagation of feature annotation.</text>
</comment>
<gene>
    <name evidence="6" type="ORF">GSI_08806</name>
</gene>
<evidence type="ECO:0000313" key="6">
    <source>
        <dbReference type="EMBL" id="PIL28762.1"/>
    </source>
</evidence>
<evidence type="ECO:0000256" key="5">
    <source>
        <dbReference type="RuleBase" id="RU362022"/>
    </source>
</evidence>
<dbReference type="OrthoDB" id="422086at2759"/>
<dbReference type="PANTHER" id="PTHR12714">
    <property type="entry name" value="PROTEIN-S ISOPRENYLCYSTEINE O-METHYLTRANSFERASE"/>
    <property type="match status" value="1"/>
</dbReference>
<keyword evidence="4 5" id="KW-0472">Membrane</keyword>
<evidence type="ECO:0000256" key="4">
    <source>
        <dbReference type="ARBA" id="ARBA00023136"/>
    </source>
</evidence>
<accession>A0A2G8S4R7</accession>